<dbReference type="SMR" id="A2FB02"/>
<gene>
    <name evidence="3" type="ORF">TVAG_033030</name>
</gene>
<reference evidence="3" key="2">
    <citation type="journal article" date="2007" name="Science">
        <title>Draft genome sequence of the sexually transmitted pathogen Trichomonas vaginalis.</title>
        <authorList>
            <person name="Carlton J.M."/>
            <person name="Hirt R.P."/>
            <person name="Silva J.C."/>
            <person name="Delcher A.L."/>
            <person name="Schatz M."/>
            <person name="Zhao Q."/>
            <person name="Wortman J.R."/>
            <person name="Bidwell S.L."/>
            <person name="Alsmark U.C.M."/>
            <person name="Besteiro S."/>
            <person name="Sicheritz-Ponten T."/>
            <person name="Noel C.J."/>
            <person name="Dacks J.B."/>
            <person name="Foster P.G."/>
            <person name="Simillion C."/>
            <person name="Van de Peer Y."/>
            <person name="Miranda-Saavedra D."/>
            <person name="Barton G.J."/>
            <person name="Westrop G.D."/>
            <person name="Mueller S."/>
            <person name="Dessi D."/>
            <person name="Fiori P.L."/>
            <person name="Ren Q."/>
            <person name="Paulsen I."/>
            <person name="Zhang H."/>
            <person name="Bastida-Corcuera F.D."/>
            <person name="Simoes-Barbosa A."/>
            <person name="Brown M.T."/>
            <person name="Hayes R.D."/>
            <person name="Mukherjee M."/>
            <person name="Okumura C.Y."/>
            <person name="Schneider R."/>
            <person name="Smith A.J."/>
            <person name="Vanacova S."/>
            <person name="Villalvazo M."/>
            <person name="Haas B.J."/>
            <person name="Pertea M."/>
            <person name="Feldblyum T.V."/>
            <person name="Utterback T.R."/>
            <person name="Shu C.L."/>
            <person name="Osoegawa K."/>
            <person name="de Jong P.J."/>
            <person name="Hrdy I."/>
            <person name="Horvathova L."/>
            <person name="Zubacova Z."/>
            <person name="Dolezal P."/>
            <person name="Malik S.B."/>
            <person name="Logsdon J.M. Jr."/>
            <person name="Henze K."/>
            <person name="Gupta A."/>
            <person name="Wang C.C."/>
            <person name="Dunne R.L."/>
            <person name="Upcroft J.A."/>
            <person name="Upcroft P."/>
            <person name="White O."/>
            <person name="Salzberg S.L."/>
            <person name="Tang P."/>
            <person name="Chiu C.-H."/>
            <person name="Lee Y.-S."/>
            <person name="Embley T.M."/>
            <person name="Coombs G.H."/>
            <person name="Mottram J.C."/>
            <person name="Tachezy J."/>
            <person name="Fraser-Liggett C.M."/>
            <person name="Johnson P.J."/>
        </authorList>
    </citation>
    <scope>NUCLEOTIDE SEQUENCE [LARGE SCALE GENOMIC DNA]</scope>
    <source>
        <strain evidence="3">G3</strain>
    </source>
</reference>
<dbReference type="Proteomes" id="UP000001542">
    <property type="component" value="Unassembled WGS sequence"/>
</dbReference>
<dbReference type="Pfam" id="PF24681">
    <property type="entry name" value="Kelch_KLHDC2_KLHL20_DRC7"/>
    <property type="match status" value="1"/>
</dbReference>
<dbReference type="OrthoDB" id="10251809at2759"/>
<evidence type="ECO:0000256" key="2">
    <source>
        <dbReference type="ARBA" id="ARBA00022737"/>
    </source>
</evidence>
<dbReference type="KEGG" id="tva:4755723"/>
<reference evidence="3" key="1">
    <citation type="submission" date="2006-10" db="EMBL/GenBank/DDBJ databases">
        <authorList>
            <person name="Amadeo P."/>
            <person name="Zhao Q."/>
            <person name="Wortman J."/>
            <person name="Fraser-Liggett C."/>
            <person name="Carlton J."/>
        </authorList>
    </citation>
    <scope>NUCLEOTIDE SEQUENCE</scope>
    <source>
        <strain evidence="3">G3</strain>
    </source>
</reference>
<dbReference type="AlphaFoldDB" id="A2FB02"/>
<evidence type="ECO:0000313" key="4">
    <source>
        <dbReference type="Proteomes" id="UP000001542"/>
    </source>
</evidence>
<dbReference type="PANTHER" id="PTHR46093">
    <property type="entry name" value="ACYL-COA-BINDING DOMAIN-CONTAINING PROTEIN 5"/>
    <property type="match status" value="1"/>
</dbReference>
<dbReference type="RefSeq" id="XP_001310860.1">
    <property type="nucleotide sequence ID" value="XM_001310859.1"/>
</dbReference>
<proteinExistence type="predicted"/>
<dbReference type="InterPro" id="IPR015915">
    <property type="entry name" value="Kelch-typ_b-propeller"/>
</dbReference>
<evidence type="ECO:0000256" key="1">
    <source>
        <dbReference type="ARBA" id="ARBA00022441"/>
    </source>
</evidence>
<keyword evidence="4" id="KW-1185">Reference proteome</keyword>
<keyword evidence="1" id="KW-0880">Kelch repeat</keyword>
<dbReference type="PANTHER" id="PTHR46093:SF18">
    <property type="entry name" value="FIBRONECTIN TYPE-III DOMAIN-CONTAINING PROTEIN"/>
    <property type="match status" value="1"/>
</dbReference>
<organism evidence="3 4">
    <name type="scientific">Trichomonas vaginalis (strain ATCC PRA-98 / G3)</name>
    <dbReference type="NCBI Taxonomy" id="412133"/>
    <lineage>
        <taxon>Eukaryota</taxon>
        <taxon>Metamonada</taxon>
        <taxon>Parabasalia</taxon>
        <taxon>Trichomonadida</taxon>
        <taxon>Trichomonadidae</taxon>
        <taxon>Trichomonas</taxon>
    </lineage>
</organism>
<dbReference type="OMA" id="HEILYIG"/>
<dbReference type="VEuPathDB" id="TrichDB:TVAG_033030"/>
<sequence>MGPLSSAANAYPQAFAYIPPDEYVPMSGYRPDNKDDSIVTHQPVTNCSLVHNPTLLKGWVHAIWSLLPTNGLGPCPRSSHFEAYDAEHEILYIGYGLNKENQPLNDIWKYDFHVKSWAQLPVNGFDIMPRSGSRATLMKNYLVIFGGYNTGTKEYIADLHIINLDTYEILRPEFSGPVPAPRSSPLVTSYEDKIIIWGGYNGKFLSELNILNTTEKTWSFIEKDVKGRTGFPHVQDGKMIYIQGGATDENAVLMTLDLETLEIGGFMPKGQPVNSKLIGSSMVKTGPVLLLIGGRSNAQYTHVYAYHLERQTWMYFHIAPDGETVSTVDGDVDDNGLFMLPRTQNTSLVYREEERSVFGFLGAPLMDPPMIHKLCVGPSLAVINLQDDMLRMI</sequence>
<keyword evidence="2" id="KW-0677">Repeat</keyword>
<name>A2FB02_TRIV3</name>
<protein>
    <submittedName>
        <fullName evidence="3">Kelch motif family protein</fullName>
    </submittedName>
</protein>
<dbReference type="Gene3D" id="2.120.10.80">
    <property type="entry name" value="Kelch-type beta propeller"/>
    <property type="match status" value="1"/>
</dbReference>
<dbReference type="InParanoid" id="A2FB02"/>
<dbReference type="SUPFAM" id="SSF117281">
    <property type="entry name" value="Kelch motif"/>
    <property type="match status" value="1"/>
</dbReference>
<dbReference type="VEuPathDB" id="TrichDB:TVAGG3_0049590"/>
<dbReference type="eggNOG" id="KOG0379">
    <property type="taxonomic scope" value="Eukaryota"/>
</dbReference>
<accession>A2FB02</accession>
<evidence type="ECO:0000313" key="3">
    <source>
        <dbReference type="EMBL" id="EAX97930.1"/>
    </source>
</evidence>
<dbReference type="STRING" id="5722.A2FB02"/>
<dbReference type="EMBL" id="DS113695">
    <property type="protein sequence ID" value="EAX97930.1"/>
    <property type="molecule type" value="Genomic_DNA"/>
</dbReference>
<dbReference type="VEuPathDB" id="TrichDB:TVAGG3_0049840"/>